<reference evidence="2 3" key="1">
    <citation type="submission" date="2020-08" db="EMBL/GenBank/DDBJ databases">
        <title>Genomic Encyclopedia of Type Strains, Phase III (KMG-III): the genomes of soil and plant-associated and newly described type strains.</title>
        <authorList>
            <person name="Whitman W."/>
        </authorList>
    </citation>
    <scope>NUCLEOTIDE SEQUENCE [LARGE SCALE GENOMIC DNA]</scope>
    <source>
        <strain evidence="2 3">CECT 5862</strain>
    </source>
</reference>
<dbReference type="RefSeq" id="WP_183602901.1">
    <property type="nucleotide sequence ID" value="NZ_JACHXK010000014.1"/>
</dbReference>
<evidence type="ECO:0000313" key="3">
    <source>
        <dbReference type="Proteomes" id="UP000570361"/>
    </source>
</evidence>
<accession>A0A7W5B1T1</accession>
<evidence type="ECO:0000256" key="1">
    <source>
        <dbReference type="SAM" id="Phobius"/>
    </source>
</evidence>
<comment type="caution">
    <text evidence="2">The sequence shown here is derived from an EMBL/GenBank/DDBJ whole genome shotgun (WGS) entry which is preliminary data.</text>
</comment>
<name>A0A7W5B1T1_9BACL</name>
<dbReference type="EMBL" id="JACHXK010000014">
    <property type="protein sequence ID" value="MBB3112793.1"/>
    <property type="molecule type" value="Genomic_DNA"/>
</dbReference>
<organism evidence="2 3">
    <name type="scientific">Paenibacillus phyllosphaerae</name>
    <dbReference type="NCBI Taxonomy" id="274593"/>
    <lineage>
        <taxon>Bacteria</taxon>
        <taxon>Bacillati</taxon>
        <taxon>Bacillota</taxon>
        <taxon>Bacilli</taxon>
        <taxon>Bacillales</taxon>
        <taxon>Paenibacillaceae</taxon>
        <taxon>Paenibacillus</taxon>
    </lineage>
</organism>
<gene>
    <name evidence="2" type="ORF">FHS18_004895</name>
</gene>
<dbReference type="Pfam" id="PF26310">
    <property type="entry name" value="YczF"/>
    <property type="match status" value="1"/>
</dbReference>
<keyword evidence="3" id="KW-1185">Reference proteome</keyword>
<protein>
    <submittedName>
        <fullName evidence="2">Uncharacterized protein</fullName>
    </submittedName>
</protein>
<sequence>MRVPLAYITILAISLLFLMMADILNGETPREALLTLLRSFDVTTLLERVVVIFGCSLPLYMPLLARWSAKRKRQR</sequence>
<evidence type="ECO:0000313" key="2">
    <source>
        <dbReference type="EMBL" id="MBB3112793.1"/>
    </source>
</evidence>
<keyword evidence="1" id="KW-0472">Membrane</keyword>
<keyword evidence="1" id="KW-0812">Transmembrane</keyword>
<keyword evidence="1" id="KW-1133">Transmembrane helix</keyword>
<dbReference type="InterPro" id="IPR058725">
    <property type="entry name" value="YczF"/>
</dbReference>
<proteinExistence type="predicted"/>
<feature type="transmembrane region" description="Helical" evidence="1">
    <location>
        <begin position="50"/>
        <end position="69"/>
    </location>
</feature>
<dbReference type="AlphaFoldDB" id="A0A7W5B1T1"/>
<dbReference type="Proteomes" id="UP000570361">
    <property type="component" value="Unassembled WGS sequence"/>
</dbReference>